<feature type="compositionally biased region" description="Low complexity" evidence="2">
    <location>
        <begin position="31"/>
        <end position="65"/>
    </location>
</feature>
<dbReference type="OrthoDB" id="5487371at2"/>
<evidence type="ECO:0000256" key="1">
    <source>
        <dbReference type="ARBA" id="ARBA00022729"/>
    </source>
</evidence>
<dbReference type="RefSeq" id="WP_100793349.1">
    <property type="nucleotide sequence ID" value="NZ_FOMX01000027.1"/>
</dbReference>
<evidence type="ECO:0000313" key="4">
    <source>
        <dbReference type="Proteomes" id="UP000199400"/>
    </source>
</evidence>
<evidence type="ECO:0000313" key="3">
    <source>
        <dbReference type="EMBL" id="SFF06686.1"/>
    </source>
</evidence>
<reference evidence="4" key="1">
    <citation type="submission" date="2016-10" db="EMBL/GenBank/DDBJ databases">
        <authorList>
            <person name="Varghese N."/>
            <person name="Submissions S."/>
        </authorList>
    </citation>
    <scope>NUCLEOTIDE SEQUENCE [LARGE SCALE GENOMIC DNA]</scope>
    <source>
        <strain evidence="4">ATCC 25963</strain>
    </source>
</reference>
<dbReference type="InterPro" id="IPR013517">
    <property type="entry name" value="FG-GAP"/>
</dbReference>
<proteinExistence type="predicted"/>
<dbReference type="STRING" id="54.SAMN02745121_06751"/>
<dbReference type="InterPro" id="IPR028994">
    <property type="entry name" value="Integrin_alpha_N"/>
</dbReference>
<sequence>MRRRTVVLVALGCACNERELPGQTDAGGPVTTRTSGDATASTAAPATSGELPTTGAATTDAAPDTCGNGVVEPGEVCLGPPRQIDVGPVHRVWTADVDRDGRDDVLTPTGLWLQRDGGLEPGSALPLAPAGIGDFDGDGRVDLFAYDGDARTLAWSRGDGQGSFGAPVVTDASELRSAAAADVDGDGRSDIVAQAPELDALRTYAAADDGSFVPLEIGPMSRWAALTGIGDADGDGLPDVLVSESGVTTPWWGQGDGTFVASDEPLPPQASYALADLEGDGADELLFAHANEWWDDALYAAGAMWLVGPPAEWPVAQVELADVAIQHIAGDMSQDGLGDVIVGRLGEPGQAVLEVLCSAPGRQLGRCASAALTSPVEHLAAADVQADGALDLVFAAGEAGLWTVVAGP</sequence>
<organism evidence="3 4">
    <name type="scientific">Nannocystis exedens</name>
    <dbReference type="NCBI Taxonomy" id="54"/>
    <lineage>
        <taxon>Bacteria</taxon>
        <taxon>Pseudomonadati</taxon>
        <taxon>Myxococcota</taxon>
        <taxon>Polyangia</taxon>
        <taxon>Nannocystales</taxon>
        <taxon>Nannocystaceae</taxon>
        <taxon>Nannocystis</taxon>
    </lineage>
</organism>
<dbReference type="Gene3D" id="2.130.10.130">
    <property type="entry name" value="Integrin alpha, N-terminal"/>
    <property type="match status" value="1"/>
</dbReference>
<dbReference type="Pfam" id="PF13517">
    <property type="entry name" value="FG-GAP_3"/>
    <property type="match status" value="2"/>
</dbReference>
<keyword evidence="1" id="KW-0732">Signal</keyword>
<dbReference type="SUPFAM" id="SSF69318">
    <property type="entry name" value="Integrin alpha N-terminal domain"/>
    <property type="match status" value="1"/>
</dbReference>
<protein>
    <submittedName>
        <fullName evidence="3">Repeat domain-containing protein</fullName>
    </submittedName>
</protein>
<accession>A0A1I2FQF8</accession>
<feature type="region of interest" description="Disordered" evidence="2">
    <location>
        <begin position="18"/>
        <end position="67"/>
    </location>
</feature>
<dbReference type="EMBL" id="FOMX01000027">
    <property type="protein sequence ID" value="SFF06686.1"/>
    <property type="molecule type" value="Genomic_DNA"/>
</dbReference>
<dbReference type="PANTHER" id="PTHR44103:SF1">
    <property type="entry name" value="PROPROTEIN CONVERTASE P"/>
    <property type="match status" value="1"/>
</dbReference>
<dbReference type="PANTHER" id="PTHR44103">
    <property type="entry name" value="PROPROTEIN CONVERTASE P"/>
    <property type="match status" value="1"/>
</dbReference>
<gene>
    <name evidence="3" type="ORF">SAMN02745121_06751</name>
</gene>
<dbReference type="Proteomes" id="UP000199400">
    <property type="component" value="Unassembled WGS sequence"/>
</dbReference>
<dbReference type="AlphaFoldDB" id="A0A1I2FQF8"/>
<name>A0A1I2FQF8_9BACT</name>
<keyword evidence="4" id="KW-1185">Reference proteome</keyword>
<evidence type="ECO:0000256" key="2">
    <source>
        <dbReference type="SAM" id="MobiDB-lite"/>
    </source>
</evidence>
<dbReference type="PROSITE" id="PS51257">
    <property type="entry name" value="PROKAR_LIPOPROTEIN"/>
    <property type="match status" value="1"/>
</dbReference>